<feature type="transmembrane region" description="Helical" evidence="6">
    <location>
        <begin position="64"/>
        <end position="85"/>
    </location>
</feature>
<gene>
    <name evidence="7" type="ORF">FD22_GL000196</name>
</gene>
<dbReference type="GO" id="GO:0016020">
    <property type="term" value="C:membrane"/>
    <property type="evidence" value="ECO:0007669"/>
    <property type="project" value="UniProtKB-SubCell"/>
</dbReference>
<comment type="subcellular location">
    <subcellularLocation>
        <location evidence="1">Membrane</location>
        <topology evidence="1">Multi-pass membrane protein</topology>
    </subcellularLocation>
</comment>
<evidence type="ECO:0000256" key="3">
    <source>
        <dbReference type="ARBA" id="ARBA00022989"/>
    </source>
</evidence>
<dbReference type="AlphaFoldDB" id="A0A0R1F4Y0"/>
<evidence type="ECO:0000313" key="7">
    <source>
        <dbReference type="EMBL" id="KRK14100.1"/>
    </source>
</evidence>
<dbReference type="Proteomes" id="UP000051181">
    <property type="component" value="Unassembled WGS sequence"/>
</dbReference>
<dbReference type="InterPro" id="IPR003825">
    <property type="entry name" value="Colicin-V_CvpA"/>
</dbReference>
<accession>A0A0R1F4Y0</accession>
<organism evidence="7 8">
    <name type="scientific">Loigolactobacillus coryniformis subsp. coryniformis KCTC 3167 = DSM 20001</name>
    <dbReference type="NCBI Taxonomy" id="913848"/>
    <lineage>
        <taxon>Bacteria</taxon>
        <taxon>Bacillati</taxon>
        <taxon>Bacillota</taxon>
        <taxon>Bacilli</taxon>
        <taxon>Lactobacillales</taxon>
        <taxon>Lactobacillaceae</taxon>
        <taxon>Loigolactobacillus</taxon>
    </lineage>
</organism>
<name>A0A0R1F4Y0_9LACO</name>
<evidence type="ECO:0000256" key="5">
    <source>
        <dbReference type="SAM" id="MobiDB-lite"/>
    </source>
</evidence>
<feature type="region of interest" description="Disordered" evidence="5">
    <location>
        <begin position="168"/>
        <end position="196"/>
    </location>
</feature>
<dbReference type="EMBL" id="AZCN01000106">
    <property type="protein sequence ID" value="KRK14100.1"/>
    <property type="molecule type" value="Genomic_DNA"/>
</dbReference>
<feature type="transmembrane region" description="Helical" evidence="6">
    <location>
        <begin position="23"/>
        <end position="44"/>
    </location>
</feature>
<sequence length="196" mass="21390">MIVTIIIAVILIMAVYRGMQRGLIVQLLYTLGYIGVYIFARLAAPSVSAWLATWSGSAAASLGVTNTIAFLMMIALGWFIVRLLARWSRLITWLPVIKQVNSVAGAVVAFVLNYIGLFIVLTVLNFIPNTAIQYQISQSSVAQVIIDKTPVLTSQLLQKYLFNNEDTDNTDSTTTDDSSSTTDQSDEATTTDANSI</sequence>
<proteinExistence type="predicted"/>
<evidence type="ECO:0000256" key="6">
    <source>
        <dbReference type="SAM" id="Phobius"/>
    </source>
</evidence>
<dbReference type="GO" id="GO:0009403">
    <property type="term" value="P:toxin biosynthetic process"/>
    <property type="evidence" value="ECO:0007669"/>
    <property type="project" value="InterPro"/>
</dbReference>
<evidence type="ECO:0000256" key="2">
    <source>
        <dbReference type="ARBA" id="ARBA00022692"/>
    </source>
</evidence>
<dbReference type="RefSeq" id="WP_010012092.1">
    <property type="nucleotide sequence ID" value="NZ_AZCN01000106.1"/>
</dbReference>
<reference evidence="7 8" key="1">
    <citation type="journal article" date="2015" name="Genome Announc.">
        <title>Expanding the biotechnology potential of lactobacilli through comparative genomics of 213 strains and associated genera.</title>
        <authorList>
            <person name="Sun Z."/>
            <person name="Harris H.M."/>
            <person name="McCann A."/>
            <person name="Guo C."/>
            <person name="Argimon S."/>
            <person name="Zhang W."/>
            <person name="Yang X."/>
            <person name="Jeffery I.B."/>
            <person name="Cooney J.C."/>
            <person name="Kagawa T.F."/>
            <person name="Liu W."/>
            <person name="Song Y."/>
            <person name="Salvetti E."/>
            <person name="Wrobel A."/>
            <person name="Rasinkangas P."/>
            <person name="Parkhill J."/>
            <person name="Rea M.C."/>
            <person name="O'Sullivan O."/>
            <person name="Ritari J."/>
            <person name="Douillard F.P."/>
            <person name="Paul Ross R."/>
            <person name="Yang R."/>
            <person name="Briner A.E."/>
            <person name="Felis G.E."/>
            <person name="de Vos W.M."/>
            <person name="Barrangou R."/>
            <person name="Klaenhammer T.R."/>
            <person name="Caufield P.W."/>
            <person name="Cui Y."/>
            <person name="Zhang H."/>
            <person name="O'Toole P.W."/>
        </authorList>
    </citation>
    <scope>NUCLEOTIDE SEQUENCE [LARGE SCALE GENOMIC DNA]</scope>
    <source>
        <strain evidence="7 8">DSM 20001</strain>
    </source>
</reference>
<evidence type="ECO:0000313" key="8">
    <source>
        <dbReference type="Proteomes" id="UP000051181"/>
    </source>
</evidence>
<comment type="caution">
    <text evidence="7">The sequence shown here is derived from an EMBL/GenBank/DDBJ whole genome shotgun (WGS) entry which is preliminary data.</text>
</comment>
<protein>
    <submittedName>
        <fullName evidence="7">Membrane ancor connecting MutS2 with cell-division Z-ring</fullName>
    </submittedName>
</protein>
<keyword evidence="2 6" id="KW-0812">Transmembrane</keyword>
<feature type="compositionally biased region" description="Low complexity" evidence="5">
    <location>
        <begin position="170"/>
        <end position="196"/>
    </location>
</feature>
<dbReference type="GeneID" id="65917979"/>
<dbReference type="PANTHER" id="PTHR37306">
    <property type="entry name" value="COLICIN V PRODUCTION PROTEIN"/>
    <property type="match status" value="1"/>
</dbReference>
<dbReference type="Pfam" id="PF02674">
    <property type="entry name" value="Colicin_V"/>
    <property type="match status" value="1"/>
</dbReference>
<dbReference type="eggNOG" id="COG1286">
    <property type="taxonomic scope" value="Bacteria"/>
</dbReference>
<feature type="transmembrane region" description="Helical" evidence="6">
    <location>
        <begin position="106"/>
        <end position="127"/>
    </location>
</feature>
<evidence type="ECO:0000256" key="1">
    <source>
        <dbReference type="ARBA" id="ARBA00004141"/>
    </source>
</evidence>
<keyword evidence="3 6" id="KW-1133">Transmembrane helix</keyword>
<evidence type="ECO:0000256" key="4">
    <source>
        <dbReference type="ARBA" id="ARBA00023136"/>
    </source>
</evidence>
<keyword evidence="4 6" id="KW-0472">Membrane</keyword>
<dbReference type="PANTHER" id="PTHR37306:SF1">
    <property type="entry name" value="COLICIN V PRODUCTION PROTEIN"/>
    <property type="match status" value="1"/>
</dbReference>
<dbReference type="PATRIC" id="fig|913848.6.peg.192"/>